<evidence type="ECO:0000259" key="3">
    <source>
        <dbReference type="Pfam" id="PF07631"/>
    </source>
</evidence>
<dbReference type="PROSITE" id="PS51257">
    <property type="entry name" value="PROKAR_LIPOPROTEIN"/>
    <property type="match status" value="1"/>
</dbReference>
<feature type="signal peptide" evidence="1">
    <location>
        <begin position="1"/>
        <end position="20"/>
    </location>
</feature>
<dbReference type="InterPro" id="IPR013783">
    <property type="entry name" value="Ig-like_fold"/>
</dbReference>
<dbReference type="GO" id="GO:0020037">
    <property type="term" value="F:heme binding"/>
    <property type="evidence" value="ECO:0007669"/>
    <property type="project" value="InterPro"/>
</dbReference>
<feature type="chain" id="PRO_5043668475" evidence="1">
    <location>
        <begin position="21"/>
        <end position="1234"/>
    </location>
</feature>
<name>A0AAX4HMI8_9BACT</name>
<dbReference type="Pfam" id="PF09136">
    <property type="entry name" value="Glucodextran_B"/>
    <property type="match status" value="1"/>
</dbReference>
<gene>
    <name evidence="4" type="ORF">SOO65_17685</name>
</gene>
<feature type="domain" description="DUF1592" evidence="3">
    <location>
        <begin position="857"/>
        <end position="1011"/>
    </location>
</feature>
<reference evidence="4 5" key="1">
    <citation type="submission" date="2023-11" db="EMBL/GenBank/DDBJ databases">
        <title>Peredibacter starrii A3.12.</title>
        <authorList>
            <person name="Mitchell R.J."/>
        </authorList>
    </citation>
    <scope>NUCLEOTIDE SEQUENCE [LARGE SCALE GENOMIC DNA]</scope>
    <source>
        <strain evidence="4 5">A3.12</strain>
    </source>
</reference>
<evidence type="ECO:0000259" key="2">
    <source>
        <dbReference type="Pfam" id="PF07627"/>
    </source>
</evidence>
<organism evidence="4 5">
    <name type="scientific">Peredibacter starrii</name>
    <dbReference type="NCBI Taxonomy" id="28202"/>
    <lineage>
        <taxon>Bacteria</taxon>
        <taxon>Pseudomonadati</taxon>
        <taxon>Bdellovibrionota</taxon>
        <taxon>Bacteriovoracia</taxon>
        <taxon>Bacteriovoracales</taxon>
        <taxon>Bacteriovoracaceae</taxon>
        <taxon>Peredibacter</taxon>
    </lineage>
</organism>
<dbReference type="KEGG" id="psti:SOO65_17685"/>
<dbReference type="Proteomes" id="UP001324634">
    <property type="component" value="Chromosome"/>
</dbReference>
<dbReference type="EMBL" id="CP139487">
    <property type="protein sequence ID" value="WPU64527.1"/>
    <property type="molecule type" value="Genomic_DNA"/>
</dbReference>
<feature type="domain" description="DUF1588" evidence="2">
    <location>
        <begin position="1029"/>
        <end position="1124"/>
    </location>
</feature>
<evidence type="ECO:0000313" key="5">
    <source>
        <dbReference type="Proteomes" id="UP001324634"/>
    </source>
</evidence>
<keyword evidence="1" id="KW-0732">Signal</keyword>
<dbReference type="Pfam" id="PF07631">
    <property type="entry name" value="PSD4"/>
    <property type="match status" value="1"/>
</dbReference>
<dbReference type="RefSeq" id="WP_321393484.1">
    <property type="nucleotide sequence ID" value="NZ_CP139487.1"/>
</dbReference>
<dbReference type="GO" id="GO:0009055">
    <property type="term" value="F:electron transfer activity"/>
    <property type="evidence" value="ECO:0007669"/>
    <property type="project" value="InterPro"/>
</dbReference>
<protein>
    <submittedName>
        <fullName evidence="4">DUF1588 domain-containing protein</fullName>
    </submittedName>
</protein>
<evidence type="ECO:0000313" key="4">
    <source>
        <dbReference type="EMBL" id="WPU64527.1"/>
    </source>
</evidence>
<dbReference type="Gene3D" id="2.60.40.10">
    <property type="entry name" value="Immunoglobulins"/>
    <property type="match status" value="3"/>
</dbReference>
<dbReference type="SUPFAM" id="SSF46626">
    <property type="entry name" value="Cytochrome c"/>
    <property type="match status" value="1"/>
</dbReference>
<dbReference type="InterPro" id="IPR013042">
    <property type="entry name" value="DUF1592"/>
</dbReference>
<keyword evidence="5" id="KW-1185">Reference proteome</keyword>
<dbReference type="InterPro" id="IPR036909">
    <property type="entry name" value="Cyt_c-like_dom_sf"/>
</dbReference>
<dbReference type="AlphaFoldDB" id="A0AAX4HMI8"/>
<accession>A0AAX4HMI8</accession>
<dbReference type="Pfam" id="PF07627">
    <property type="entry name" value="PSCyt3"/>
    <property type="match status" value="1"/>
</dbReference>
<proteinExistence type="predicted"/>
<evidence type="ECO:0000256" key="1">
    <source>
        <dbReference type="SAM" id="SignalP"/>
    </source>
</evidence>
<sequence length="1234" mass="133260">MKLFFLVLLAAISSCTPVGQQTELEFKDKSNSPKDAMTVMTENCMSCHQADSGRAFTISNNSKAQDFIDQGMIVPGKSAQSVLVQRMKFSGGNNANMPQQNTEFSRDDYNIVVKWIDSLEVINVPKPQITIQSPTTNSSFKSTVVVKGTCTSDLEIEITSGITSLGTVGCINQQFEKEITIAGADGTKVIKLTQANEIGESAEASVTVIKDNVAPVIQVIQPVANTTVYENTVQLTGVCEASLNLQITFAQLQKTILCPDDGRFSDSLTGINTDGEKPIRLQQTDRAGNSTTLNTSFIKATRVAQAPVITITSPMSGTSFQQSVTVAGSCEANIQVVVSGDVAANSSFTCPSNGQYSRALTLNSPDGVKTLTLQQTKNAISTQVSLSVYRDTQRPTLAITSPANLSHTRSSLTVSGNCEVGLPVVLSATGLSNVNVTCTQGQFSRALVLNSADGVKAISVTQTDAAQNSTTSTISVTLDTTPPLITLSSPMANATTIATSVVVSGTCEQNLVVRISQSTYAATVNCTNSAFSTTFTFSSGLGEKTISVTQTDLAGNAFEQLVKVTRVGDSNNYAASAHEVLKTRCIGCHSAGWETQLNNASDLQQLVSLQKIIPGDPEKSPVIMRMYFGPNHSNNAVSKMPPVASQEYQGFNIHEYQAVYNYITSIKPAPGTGNDTPFVCDTNAAPSLNPLKRLTKIQYTNTLRDLLKRAFTTTVVDSIMTNLAVPLSTIPSDEAKHDFPGLDNQVTSSHIGGHLDVAIAFAQEVTSTSSRLTTFVGEACAETYSDVNCRNRFIDRFGPIVLRHPLTVEERDKFRADATALTSYSDLIAVFLMESDFLYHTEFRGTPIAGNESQLKLTPHELANRISYLFFQSMPDTDLRNAADLGTITTQFETVVNDAYTRAQTKTFSVSNTTRNAFGHFMSGWLQLDETPTMQSLNASSLNATLGIAYPNKNTALPSNMDLSAYRSELVQEMMDMFNYYAYTGNGDMYDLLTSNVSFAKGTNLAKAYGVAVWNGSTSNLVTFPSTERSGILTRAGFHFHAGILSRPILKGVKVMKKILCEDIQAPANNTAPEGVVIEADFTVREKTHALTQIEGTSCVSCHQRINPLGFATEDYDVFGRHRSVEHIIDYAAGSTVAIKNVDASAIPQINISDTTSVSGGVQLSKIIADSGKAEACIVRNFHKYTYRQKENLSKDACSLEFMYREHKTGGLKGMMTGVVRSPAFSIRYHDGEE</sequence>
<dbReference type="InterPro" id="IPR013039">
    <property type="entry name" value="DUF1588"/>
</dbReference>